<evidence type="ECO:0000256" key="1">
    <source>
        <dbReference type="ARBA" id="ARBA00009502"/>
    </source>
</evidence>
<gene>
    <name evidence="2" type="ORF">AGOS_ACR021W</name>
</gene>
<dbReference type="InParanoid" id="Q75C95"/>
<accession>Q75C95</accession>
<dbReference type="Pfam" id="PF04627">
    <property type="entry name" value="ATP-synt_Eps"/>
    <property type="match status" value="1"/>
</dbReference>
<dbReference type="AlphaFoldDB" id="Q75C95"/>
<dbReference type="GO" id="GO:0016887">
    <property type="term" value="F:ATP hydrolysis activity"/>
    <property type="evidence" value="ECO:0007669"/>
    <property type="project" value="EnsemblFungi"/>
</dbReference>
<reference evidence="3" key="2">
    <citation type="journal article" date="2013" name="G3 (Bethesda)">
        <title>Genomes of Ashbya fungi isolated from insects reveal four mating-type loci, numerous translocations, lack of transposons, and distinct gene duplications.</title>
        <authorList>
            <person name="Dietrich F.S."/>
            <person name="Voegeli S."/>
            <person name="Kuo S."/>
            <person name="Philippsen P."/>
        </authorList>
    </citation>
    <scope>GENOME REANNOTATION</scope>
    <source>
        <strain evidence="3">ATCC 10895 / CBS 109.51 / FGSC 9923 / NRRL Y-1056</strain>
    </source>
</reference>
<evidence type="ECO:0000313" key="3">
    <source>
        <dbReference type="Proteomes" id="UP000000591"/>
    </source>
</evidence>
<evidence type="ECO:0000313" key="2">
    <source>
        <dbReference type="EMBL" id="AAS51248.1"/>
    </source>
</evidence>
<dbReference type="STRING" id="284811.Q75C95"/>
<dbReference type="InterPro" id="IPR036742">
    <property type="entry name" value="ATP_synth_F1_esu_sf_mt"/>
</dbReference>
<dbReference type="KEGG" id="ago:AGOS_ACR021W"/>
<dbReference type="GO" id="GO:0042776">
    <property type="term" value="P:proton motive force-driven mitochondrial ATP synthesis"/>
    <property type="evidence" value="ECO:0000318"/>
    <property type="project" value="GO_Central"/>
</dbReference>
<dbReference type="eggNOG" id="KOG3495">
    <property type="taxonomic scope" value="Eukaryota"/>
</dbReference>
<dbReference type="GO" id="GO:0046933">
    <property type="term" value="F:proton-transporting ATP synthase activity, rotational mechanism"/>
    <property type="evidence" value="ECO:0007669"/>
    <property type="project" value="EnsemblFungi"/>
</dbReference>
<dbReference type="SUPFAM" id="SSF48690">
    <property type="entry name" value="Epsilon subunit of mitochondrial F1F0-ATP synthase"/>
    <property type="match status" value="1"/>
</dbReference>
<dbReference type="FunCoup" id="Q75C95">
    <property type="interactions" value="153"/>
</dbReference>
<dbReference type="Gene3D" id="1.10.1620.20">
    <property type="entry name" value="ATP synthase, F1 complex, epsilon subunit superfamily, mitochondrial"/>
    <property type="match status" value="1"/>
</dbReference>
<dbReference type="InterPro" id="IPR006721">
    <property type="entry name" value="ATP_synth_F1_esu_mt"/>
</dbReference>
<name>Q75C95_EREGS</name>
<sequence length="62" mass="6679">MSAWRKAGLTYNSYLAVAARTVRAALKKELQSPAVLNRSVTEAKVIDYASKGSAAEAVPLRK</sequence>
<dbReference type="GO" id="GO:0005743">
    <property type="term" value="C:mitochondrial inner membrane"/>
    <property type="evidence" value="ECO:0000318"/>
    <property type="project" value="GO_Central"/>
</dbReference>
<dbReference type="Proteomes" id="UP000000591">
    <property type="component" value="Chromosome III"/>
</dbReference>
<dbReference type="GeneID" id="4619549"/>
<dbReference type="HOGENOM" id="CLU_187039_1_0_1"/>
<comment type="similarity">
    <text evidence="1">Belongs to the eukaryotic ATPase epsilon family.</text>
</comment>
<protein>
    <submittedName>
        <fullName evidence="2">ACR021Wp</fullName>
    </submittedName>
</protein>
<proteinExistence type="inferred from homology"/>
<dbReference type="GO" id="GO:0045259">
    <property type="term" value="C:proton-transporting ATP synthase complex"/>
    <property type="evidence" value="ECO:0007669"/>
    <property type="project" value="EnsemblFungi"/>
</dbReference>
<dbReference type="EMBL" id="AE016816">
    <property type="protein sequence ID" value="AAS51248.1"/>
    <property type="molecule type" value="Genomic_DNA"/>
</dbReference>
<reference evidence="2 3" key="1">
    <citation type="journal article" date="2004" name="Science">
        <title>The Ashbya gossypii genome as a tool for mapping the ancient Saccharomyces cerevisiae genome.</title>
        <authorList>
            <person name="Dietrich F.S."/>
            <person name="Voegeli S."/>
            <person name="Brachat S."/>
            <person name="Lerch A."/>
            <person name="Gates K."/>
            <person name="Steiner S."/>
            <person name="Mohr C."/>
            <person name="Pohlmann R."/>
            <person name="Luedi P."/>
            <person name="Choi S."/>
            <person name="Wing R.A."/>
            <person name="Flavier A."/>
            <person name="Gaffney T.D."/>
            <person name="Philippsen P."/>
        </authorList>
    </citation>
    <scope>NUCLEOTIDE SEQUENCE [LARGE SCALE GENOMIC DNA]</scope>
    <source>
        <strain evidence="3">ATCC 10895 / CBS 109.51 / FGSC 9923 / NRRL Y-1056</strain>
    </source>
</reference>
<organism evidence="2 3">
    <name type="scientific">Eremothecium gossypii (strain ATCC 10895 / CBS 109.51 / FGSC 9923 / NRRL Y-1056)</name>
    <name type="common">Yeast</name>
    <name type="synonym">Ashbya gossypii</name>
    <dbReference type="NCBI Taxonomy" id="284811"/>
    <lineage>
        <taxon>Eukaryota</taxon>
        <taxon>Fungi</taxon>
        <taxon>Dikarya</taxon>
        <taxon>Ascomycota</taxon>
        <taxon>Saccharomycotina</taxon>
        <taxon>Saccharomycetes</taxon>
        <taxon>Saccharomycetales</taxon>
        <taxon>Saccharomycetaceae</taxon>
        <taxon>Eremothecium</taxon>
    </lineage>
</organism>
<dbReference type="OrthoDB" id="269124at2759"/>
<keyword evidence="3" id="KW-1185">Reference proteome</keyword>
<dbReference type="RefSeq" id="NP_983424.1">
    <property type="nucleotide sequence ID" value="NM_208777.1"/>
</dbReference>
<dbReference type="OMA" id="YTKYEKG"/>